<evidence type="ECO:0000313" key="2">
    <source>
        <dbReference type="EMBL" id="OHA92633.1"/>
    </source>
</evidence>
<evidence type="ECO:0000313" key="3">
    <source>
        <dbReference type="Proteomes" id="UP000179264"/>
    </source>
</evidence>
<proteinExistence type="predicted"/>
<dbReference type="AlphaFoldDB" id="A0A1G2T5U4"/>
<keyword evidence="1" id="KW-1133">Transmembrane helix</keyword>
<evidence type="ECO:0000256" key="1">
    <source>
        <dbReference type="SAM" id="Phobius"/>
    </source>
</evidence>
<dbReference type="Proteomes" id="UP000179264">
    <property type="component" value="Unassembled WGS sequence"/>
</dbReference>
<keyword evidence="1" id="KW-0812">Transmembrane</keyword>
<comment type="caution">
    <text evidence="2">The sequence shown here is derived from an EMBL/GenBank/DDBJ whole genome shotgun (WGS) entry which is preliminary data.</text>
</comment>
<sequence length="157" mass="18121">MVAMKKHKIITTIVLITAGILILMFLNPIHFVNLNLLKLQFIQVQEIQPTITGFIWRKSYTGGLGSNGNGACNYMIGELRSFNGLREGVVEQYQKVLDRNDNIGILFMDGDKWPLDSILWDWRGEFLDQNHIEEGNYYIVYMSEKFPALLDLRCKGY</sequence>
<dbReference type="EMBL" id="MHVL01000043">
    <property type="protein sequence ID" value="OHA92633.1"/>
    <property type="molecule type" value="Genomic_DNA"/>
</dbReference>
<accession>A0A1G2T5U4</accession>
<feature type="transmembrane region" description="Helical" evidence="1">
    <location>
        <begin position="12"/>
        <end position="32"/>
    </location>
</feature>
<protein>
    <submittedName>
        <fullName evidence="2">Uncharacterized protein</fullName>
    </submittedName>
</protein>
<reference evidence="2 3" key="1">
    <citation type="journal article" date="2016" name="Nat. Commun.">
        <title>Thousands of microbial genomes shed light on interconnected biogeochemical processes in an aquifer system.</title>
        <authorList>
            <person name="Anantharaman K."/>
            <person name="Brown C.T."/>
            <person name="Hug L.A."/>
            <person name="Sharon I."/>
            <person name="Castelle C.J."/>
            <person name="Probst A.J."/>
            <person name="Thomas B.C."/>
            <person name="Singh A."/>
            <person name="Wilkins M.J."/>
            <person name="Karaoz U."/>
            <person name="Brodie E.L."/>
            <person name="Williams K.H."/>
            <person name="Hubbard S.S."/>
            <person name="Banfield J.F."/>
        </authorList>
    </citation>
    <scope>NUCLEOTIDE SEQUENCE [LARGE SCALE GENOMIC DNA]</scope>
</reference>
<keyword evidence="1" id="KW-0472">Membrane</keyword>
<name>A0A1G2T5U4_9BACT</name>
<organism evidence="2 3">
    <name type="scientific">Candidatus Zambryskibacteria bacterium RIFCSPHIGHO2_02_38_10.5</name>
    <dbReference type="NCBI Taxonomy" id="1802742"/>
    <lineage>
        <taxon>Bacteria</taxon>
        <taxon>Candidatus Zambryskiibacteriota</taxon>
    </lineage>
</organism>
<gene>
    <name evidence="2" type="ORF">A2W58_00570</name>
</gene>